<dbReference type="PROSITE" id="PS51740">
    <property type="entry name" value="SPOVT_ABRB"/>
    <property type="match status" value="1"/>
</dbReference>
<dbReference type="EMBL" id="CP095005">
    <property type="protein sequence ID" value="UOO95621.1"/>
    <property type="molecule type" value="Genomic_DNA"/>
</dbReference>
<gene>
    <name evidence="2" type="ORF">GCM10008985_13180</name>
    <name evidence="3" type="ORF">MUK72_02650</name>
</gene>
<proteinExistence type="predicted"/>
<accession>A0AAV3SF90</accession>
<dbReference type="SUPFAM" id="SSF89447">
    <property type="entry name" value="AbrB/MazE/MraZ-like"/>
    <property type="match status" value="1"/>
</dbReference>
<evidence type="ECO:0000259" key="1">
    <source>
        <dbReference type="PROSITE" id="PS51740"/>
    </source>
</evidence>
<keyword evidence="3" id="KW-0238">DNA-binding</keyword>
<keyword evidence="4" id="KW-1185">Reference proteome</keyword>
<sequence>MSVTHEATVTSKGQITVPKEIRERLGLERGETVSFELAADGTVRLRKEDAPLDELRDLREEIRFSGTDIESMQRESKRQWSTFE</sequence>
<protein>
    <submittedName>
        <fullName evidence="3">AbrB/MazE/SpoVT family DNA-binding domain-containing protein</fullName>
    </submittedName>
</protein>
<dbReference type="Proteomes" id="UP001500962">
    <property type="component" value="Unassembled WGS sequence"/>
</dbReference>
<dbReference type="InterPro" id="IPR037914">
    <property type="entry name" value="SpoVT-AbrB_sf"/>
</dbReference>
<dbReference type="SMART" id="SM00966">
    <property type="entry name" value="SpoVT_AbrB"/>
    <property type="match status" value="1"/>
</dbReference>
<dbReference type="InterPro" id="IPR007159">
    <property type="entry name" value="SpoVT-AbrB_dom"/>
</dbReference>
<reference evidence="3" key="2">
    <citation type="submission" date="2022-04" db="EMBL/GenBank/DDBJ databases">
        <title>Sequencing and genomic assembly of Halococcus dombrowskii.</title>
        <authorList>
            <person name="Lim S.W."/>
            <person name="MacLea K.S."/>
        </authorList>
    </citation>
    <scope>NUCLEOTIDE SEQUENCE</scope>
    <source>
        <strain evidence="3">H4</strain>
    </source>
</reference>
<dbReference type="AlphaFoldDB" id="A0AAV3SF90"/>
<feature type="domain" description="SpoVT-AbrB" evidence="1">
    <location>
        <begin position="4"/>
        <end position="50"/>
    </location>
</feature>
<reference evidence="2" key="3">
    <citation type="submission" date="2023-12" db="EMBL/GenBank/DDBJ databases">
        <authorList>
            <person name="Sun Q."/>
            <person name="Inoue M."/>
        </authorList>
    </citation>
    <scope>NUCLEOTIDE SEQUENCE</scope>
    <source>
        <strain evidence="2">JCM 12289</strain>
    </source>
</reference>
<dbReference type="EMBL" id="BAAADN010000022">
    <property type="protein sequence ID" value="GAA0458337.1"/>
    <property type="molecule type" value="Genomic_DNA"/>
</dbReference>
<dbReference type="Pfam" id="PF04014">
    <property type="entry name" value="MazE_antitoxin"/>
    <property type="match status" value="1"/>
</dbReference>
<dbReference type="Gene3D" id="2.10.260.10">
    <property type="match status" value="1"/>
</dbReference>
<dbReference type="GO" id="GO:0003677">
    <property type="term" value="F:DNA binding"/>
    <property type="evidence" value="ECO:0007669"/>
    <property type="project" value="UniProtKB-KW"/>
</dbReference>
<evidence type="ECO:0000313" key="4">
    <source>
        <dbReference type="Proteomes" id="UP000830542"/>
    </source>
</evidence>
<organism evidence="2 5">
    <name type="scientific">Halococcus dombrowskii</name>
    <dbReference type="NCBI Taxonomy" id="179637"/>
    <lineage>
        <taxon>Archaea</taxon>
        <taxon>Methanobacteriati</taxon>
        <taxon>Methanobacteriota</taxon>
        <taxon>Stenosarchaea group</taxon>
        <taxon>Halobacteria</taxon>
        <taxon>Halobacteriales</taxon>
        <taxon>Halococcaceae</taxon>
        <taxon>Halococcus</taxon>
    </lineage>
</organism>
<evidence type="ECO:0000313" key="2">
    <source>
        <dbReference type="EMBL" id="GAA0458337.1"/>
    </source>
</evidence>
<dbReference type="Proteomes" id="UP000830542">
    <property type="component" value="Chromosome"/>
</dbReference>
<evidence type="ECO:0000313" key="3">
    <source>
        <dbReference type="EMBL" id="UOO95621.1"/>
    </source>
</evidence>
<reference evidence="2" key="1">
    <citation type="journal article" date="2014" name="Int. J. Syst. Evol. Microbiol.">
        <title>Complete genome sequence of Corynebacterium casei LMG S-19264T (=DSM 44701T), isolated from a smear-ripened cheese.</title>
        <authorList>
            <consortium name="US DOE Joint Genome Institute (JGI-PGF)"/>
            <person name="Walter F."/>
            <person name="Albersmeier A."/>
            <person name="Kalinowski J."/>
            <person name="Ruckert C."/>
        </authorList>
    </citation>
    <scope>NUCLEOTIDE SEQUENCE</scope>
    <source>
        <strain evidence="2">JCM 12289</strain>
    </source>
</reference>
<dbReference type="GeneID" id="71760712"/>
<dbReference type="KEGG" id="hdo:MUK72_02650"/>
<dbReference type="RefSeq" id="WP_244703635.1">
    <property type="nucleotide sequence ID" value="NZ_BAAADN010000022.1"/>
</dbReference>
<evidence type="ECO:0000313" key="5">
    <source>
        <dbReference type="Proteomes" id="UP001500962"/>
    </source>
</evidence>
<name>A0AAV3SF90_HALDO</name>
<dbReference type="NCBIfam" id="TIGR01439">
    <property type="entry name" value="lp_hng_hel_AbrB"/>
    <property type="match status" value="1"/>
</dbReference>